<dbReference type="Proteomes" id="UP000199245">
    <property type="component" value="Unassembled WGS sequence"/>
</dbReference>
<dbReference type="RefSeq" id="WP_092077732.1">
    <property type="nucleotide sequence ID" value="NZ_FMZW01000001.1"/>
</dbReference>
<gene>
    <name evidence="1" type="ORF">SAMN05216337_1001213</name>
</gene>
<dbReference type="AlphaFoldDB" id="A0A1G6IPG0"/>
<dbReference type="InterPro" id="IPR016187">
    <property type="entry name" value="CTDL_fold"/>
</dbReference>
<protein>
    <submittedName>
        <fullName evidence="1">Uncharacterized protein</fullName>
    </submittedName>
</protein>
<organism evidence="1 2">
    <name type="scientific">Bradyrhizobium brasilense</name>
    <dbReference type="NCBI Taxonomy" id="1419277"/>
    <lineage>
        <taxon>Bacteria</taxon>
        <taxon>Pseudomonadati</taxon>
        <taxon>Pseudomonadota</taxon>
        <taxon>Alphaproteobacteria</taxon>
        <taxon>Hyphomicrobiales</taxon>
        <taxon>Nitrobacteraceae</taxon>
        <taxon>Bradyrhizobium</taxon>
    </lineage>
</organism>
<dbReference type="EMBL" id="FMZW01000001">
    <property type="protein sequence ID" value="SDC08374.1"/>
    <property type="molecule type" value="Genomic_DNA"/>
</dbReference>
<dbReference type="Gene3D" id="2.80.20.10">
    <property type="entry name" value="Tail fiber receptor-binding protein"/>
    <property type="match status" value="1"/>
</dbReference>
<dbReference type="Gene3D" id="3.90.1580.10">
    <property type="entry name" value="paralog of FGE (formylglycine-generating enzyme)"/>
    <property type="match status" value="1"/>
</dbReference>
<reference evidence="1 2" key="1">
    <citation type="submission" date="2016-10" db="EMBL/GenBank/DDBJ databases">
        <authorList>
            <person name="de Groot N.N."/>
        </authorList>
    </citation>
    <scope>NUCLEOTIDE SEQUENCE [LARGE SCALE GENOMIC DNA]</scope>
    <source>
        <strain evidence="1 2">R5</strain>
    </source>
</reference>
<accession>A0A1G6IPG0</accession>
<sequence>MNERIKMTDETPLLTKADPNSPALKVEGLGAVLIKAGTAFAGMSFDADTAVRIDGLEPGTDYLVQIESGAPVAVKHADGGGAPCLGGFHFAPGGNAEARGGGDSVPAINPFSLWDRDYRPACADPRGMALVEMPGRKFWCDIYLTGVDCSRNGTSAFGVTIADGDDCPRDSDGERYRRFDYSTAAAVMAVHGKGLLSVEEFFAAAFGVTEKTALDRDPKTTGLDAPRTSRFGIMQATGNMWIWGHDGDPDMPRASMFGGSWLSGGHAGSRYAVVAYYWPGSSNDSLGARGRSDHLQLG</sequence>
<name>A0A1G6IPG0_9BRAD</name>
<evidence type="ECO:0000313" key="2">
    <source>
        <dbReference type="Proteomes" id="UP000199245"/>
    </source>
</evidence>
<evidence type="ECO:0000313" key="1">
    <source>
        <dbReference type="EMBL" id="SDC08374.1"/>
    </source>
</evidence>
<proteinExistence type="predicted"/>
<dbReference type="SUPFAM" id="SSF56436">
    <property type="entry name" value="C-type lectin-like"/>
    <property type="match status" value="1"/>
</dbReference>
<dbReference type="InterPro" id="IPR042095">
    <property type="entry name" value="SUMF_sf"/>
</dbReference>
<dbReference type="SUPFAM" id="SSF141658">
    <property type="entry name" value="Bacteriophage trimeric proteins domain"/>
    <property type="match status" value="1"/>
</dbReference>